<dbReference type="Proteomes" id="UP001596523">
    <property type="component" value="Unassembled WGS sequence"/>
</dbReference>
<protein>
    <submittedName>
        <fullName evidence="2">Uncharacterized protein</fullName>
    </submittedName>
</protein>
<organism evidence="2 3">
    <name type="scientific">Streptomyces monticola</name>
    <dbReference type="NCBI Taxonomy" id="2666263"/>
    <lineage>
        <taxon>Bacteria</taxon>
        <taxon>Bacillati</taxon>
        <taxon>Actinomycetota</taxon>
        <taxon>Actinomycetes</taxon>
        <taxon>Kitasatosporales</taxon>
        <taxon>Streptomycetaceae</taxon>
        <taxon>Streptomyces</taxon>
    </lineage>
</organism>
<keyword evidence="3" id="KW-1185">Reference proteome</keyword>
<comment type="caution">
    <text evidence="2">The sequence shown here is derived from an EMBL/GenBank/DDBJ whole genome shotgun (WGS) entry which is preliminary data.</text>
</comment>
<evidence type="ECO:0000313" key="2">
    <source>
        <dbReference type="EMBL" id="MFC7307375.1"/>
    </source>
</evidence>
<evidence type="ECO:0000313" key="3">
    <source>
        <dbReference type="Proteomes" id="UP001596523"/>
    </source>
</evidence>
<evidence type="ECO:0000256" key="1">
    <source>
        <dbReference type="SAM" id="MobiDB-lite"/>
    </source>
</evidence>
<accession>A0ABW2JPU7</accession>
<reference evidence="3" key="1">
    <citation type="journal article" date="2019" name="Int. J. Syst. Evol. Microbiol.">
        <title>The Global Catalogue of Microorganisms (GCM) 10K type strain sequencing project: providing services to taxonomists for standard genome sequencing and annotation.</title>
        <authorList>
            <consortium name="The Broad Institute Genomics Platform"/>
            <consortium name="The Broad Institute Genome Sequencing Center for Infectious Disease"/>
            <person name="Wu L."/>
            <person name="Ma J."/>
        </authorList>
    </citation>
    <scope>NUCLEOTIDE SEQUENCE [LARGE SCALE GENOMIC DNA]</scope>
    <source>
        <strain evidence="3">SYNS20</strain>
    </source>
</reference>
<dbReference type="RefSeq" id="WP_381834209.1">
    <property type="nucleotide sequence ID" value="NZ_JBHTCF010000011.1"/>
</dbReference>
<sequence>MNELITAPRDDRKPSFWYGLPVGYVSLDLNPLPEQLMEVVSQLRGLHGQERDEADRALRLYAGIVGLLNANRVQECALGVHPGESGGFTTSVFTVSTLPTSGSPKLVVAGLAGSAADGADEGLRPLELPCGLGYLAEQRSPAPRSTRRPEVNDSAPSHLWQGTVAVAAQSTPELIVLQMVTPDLDSADDYRNILLGIARTLTFTDPTRAGAADEGRKPEEPTGAAAAMRNDFG</sequence>
<dbReference type="EMBL" id="JBHTCF010000011">
    <property type="protein sequence ID" value="MFC7307375.1"/>
    <property type="molecule type" value="Genomic_DNA"/>
</dbReference>
<gene>
    <name evidence="2" type="ORF">ACFQVC_24505</name>
</gene>
<feature type="region of interest" description="Disordered" evidence="1">
    <location>
        <begin position="207"/>
        <end position="233"/>
    </location>
</feature>
<proteinExistence type="predicted"/>
<name>A0ABW2JPU7_9ACTN</name>
<feature type="compositionally biased region" description="Basic and acidic residues" evidence="1">
    <location>
        <begin position="211"/>
        <end position="220"/>
    </location>
</feature>